<proteinExistence type="predicted"/>
<evidence type="ECO:0000256" key="1">
    <source>
        <dbReference type="SAM" id="MobiDB-lite"/>
    </source>
</evidence>
<feature type="compositionally biased region" description="Low complexity" evidence="1">
    <location>
        <begin position="66"/>
        <end position="77"/>
    </location>
</feature>
<feature type="compositionally biased region" description="Acidic residues" evidence="1">
    <location>
        <begin position="55"/>
        <end position="65"/>
    </location>
</feature>
<keyword evidence="2" id="KW-0732">Signal</keyword>
<reference evidence="4 5" key="1">
    <citation type="submission" date="2021-01" db="EMBL/GenBank/DDBJ databases">
        <title>Whole genome shotgun sequence of Asanoa siamensis NBRC 107932.</title>
        <authorList>
            <person name="Komaki H."/>
            <person name="Tamura T."/>
        </authorList>
    </citation>
    <scope>NUCLEOTIDE SEQUENCE [LARGE SCALE GENOMIC DNA]</scope>
    <source>
        <strain evidence="4 5">NBRC 107932</strain>
    </source>
</reference>
<feature type="compositionally biased region" description="Basic residues" evidence="1">
    <location>
        <begin position="83"/>
        <end position="95"/>
    </location>
</feature>
<feature type="chain" id="PRO_5046693061" description="Transglycosylase SLT domain-containing protein" evidence="2">
    <location>
        <begin position="25"/>
        <end position="289"/>
    </location>
</feature>
<evidence type="ECO:0000259" key="3">
    <source>
        <dbReference type="Pfam" id="PF01464"/>
    </source>
</evidence>
<evidence type="ECO:0000256" key="2">
    <source>
        <dbReference type="SAM" id="SignalP"/>
    </source>
</evidence>
<dbReference type="PANTHER" id="PTHR37423:SF2">
    <property type="entry name" value="MEMBRANE-BOUND LYTIC MUREIN TRANSGLYCOSYLASE C"/>
    <property type="match status" value="1"/>
</dbReference>
<protein>
    <recommendedName>
        <fullName evidence="3">Transglycosylase SLT domain-containing protein</fullName>
    </recommendedName>
</protein>
<keyword evidence="5" id="KW-1185">Reference proteome</keyword>
<dbReference type="InterPro" id="IPR008258">
    <property type="entry name" value="Transglycosylase_SLT_dom_1"/>
</dbReference>
<dbReference type="CDD" id="cd00254">
    <property type="entry name" value="LT-like"/>
    <property type="match status" value="1"/>
</dbReference>
<feature type="compositionally biased region" description="Low complexity" evidence="1">
    <location>
        <begin position="30"/>
        <end position="54"/>
    </location>
</feature>
<dbReference type="InterPro" id="IPR023346">
    <property type="entry name" value="Lysozyme-like_dom_sf"/>
</dbReference>
<dbReference type="PROSITE" id="PS51257">
    <property type="entry name" value="PROKAR_LIPOPROTEIN"/>
    <property type="match status" value="1"/>
</dbReference>
<evidence type="ECO:0000313" key="5">
    <source>
        <dbReference type="Proteomes" id="UP000604117"/>
    </source>
</evidence>
<dbReference type="Gene3D" id="1.10.530.10">
    <property type="match status" value="1"/>
</dbReference>
<organism evidence="4 5">
    <name type="scientific">Asanoa siamensis</name>
    <dbReference type="NCBI Taxonomy" id="926357"/>
    <lineage>
        <taxon>Bacteria</taxon>
        <taxon>Bacillati</taxon>
        <taxon>Actinomycetota</taxon>
        <taxon>Actinomycetes</taxon>
        <taxon>Micromonosporales</taxon>
        <taxon>Micromonosporaceae</taxon>
        <taxon>Asanoa</taxon>
    </lineage>
</organism>
<comment type="caution">
    <text evidence="4">The sequence shown here is derived from an EMBL/GenBank/DDBJ whole genome shotgun (WGS) entry which is preliminary data.</text>
</comment>
<feature type="signal peptide" evidence="2">
    <location>
        <begin position="1"/>
        <end position="24"/>
    </location>
</feature>
<dbReference type="PROSITE" id="PS51318">
    <property type="entry name" value="TAT"/>
    <property type="match status" value="1"/>
</dbReference>
<dbReference type="Pfam" id="PF01464">
    <property type="entry name" value="SLT"/>
    <property type="match status" value="1"/>
</dbReference>
<feature type="domain" description="Transglycosylase SLT" evidence="3">
    <location>
        <begin position="150"/>
        <end position="263"/>
    </location>
</feature>
<name>A0ABQ4CMX5_9ACTN</name>
<gene>
    <name evidence="4" type="ORF">Asi02nite_21540</name>
</gene>
<accession>A0ABQ4CMX5</accession>
<dbReference type="Proteomes" id="UP000604117">
    <property type="component" value="Unassembled WGS sequence"/>
</dbReference>
<dbReference type="RefSeq" id="WP_203712222.1">
    <property type="nucleotide sequence ID" value="NZ_BONE01000013.1"/>
</dbReference>
<evidence type="ECO:0000313" key="4">
    <source>
        <dbReference type="EMBL" id="GIF72636.1"/>
    </source>
</evidence>
<dbReference type="InterPro" id="IPR006311">
    <property type="entry name" value="TAT_signal"/>
</dbReference>
<feature type="region of interest" description="Disordered" evidence="1">
    <location>
        <begin position="30"/>
        <end position="122"/>
    </location>
</feature>
<dbReference type="PANTHER" id="PTHR37423">
    <property type="entry name" value="SOLUBLE LYTIC MUREIN TRANSGLYCOSYLASE-RELATED"/>
    <property type="match status" value="1"/>
</dbReference>
<dbReference type="SUPFAM" id="SSF53955">
    <property type="entry name" value="Lysozyme-like"/>
    <property type="match status" value="1"/>
</dbReference>
<sequence>MGSSRRYAIAVCAVVLALAAGGCADKGTPANAGSGLDSAAAAGSTTSDEANAWDATEEPDADADADTGLGAAPTKSPTPSPKQTRKTTPTRKSPPRKATNEVKAPPPPKPAEGCTKPKYEGTQASRAAAKAALTDAAGRTYWPTSAPSLKVPLDLVKATAYQESGWQSNIIACDGGIGLMQVMPDTAAFVNQRFDKSYDIKDYEDNAALGANYLAWLIKYFGDVYFKGDYSADPADCASHDDLCLLNAVIAAYNFGPGAVDTSNGLVIPNPRYVDNVRSLMKNCECLSF</sequence>
<dbReference type="EMBL" id="BONE01000013">
    <property type="protein sequence ID" value="GIF72636.1"/>
    <property type="molecule type" value="Genomic_DNA"/>
</dbReference>